<organism evidence="15 16">
    <name type="scientific">Chryseosolibacter histidini</name>
    <dbReference type="NCBI Taxonomy" id="2782349"/>
    <lineage>
        <taxon>Bacteria</taxon>
        <taxon>Pseudomonadati</taxon>
        <taxon>Bacteroidota</taxon>
        <taxon>Cytophagia</taxon>
        <taxon>Cytophagales</taxon>
        <taxon>Chryseotaleaceae</taxon>
        <taxon>Chryseosolibacter</taxon>
    </lineage>
</organism>
<dbReference type="SUPFAM" id="SSF56935">
    <property type="entry name" value="Porins"/>
    <property type="match status" value="1"/>
</dbReference>
<evidence type="ECO:0000259" key="14">
    <source>
        <dbReference type="Pfam" id="PF07715"/>
    </source>
</evidence>
<dbReference type="RefSeq" id="WP_254169387.1">
    <property type="nucleotide sequence ID" value="NZ_JAHESF010000046.1"/>
</dbReference>
<keyword evidence="6 11" id="KW-0798">TonB box</keyword>
<keyword evidence="9 10" id="KW-0998">Cell outer membrane</keyword>
<dbReference type="GO" id="GO:0015344">
    <property type="term" value="F:siderophore uptake transmembrane transporter activity"/>
    <property type="evidence" value="ECO:0007669"/>
    <property type="project" value="TreeGrafter"/>
</dbReference>
<sequence length="683" mass="75865">MKALIRILLIIAAADALAQDSLKTLELKEVVVTGQFEPQSLRKSVYQVRTISSEIIRQRAAVNVQTVLNTELGIRFSNDPTLGTSDIALMGMSGQNVKILLDGVPLLDRGATRESLNQIDINTIERIEIVEGPMSVVYGADALAGVINIITRKGVADDRNLSVDARVQEETAGEEYDAFSKKGIHNENVNVAWQGNGWSAAASVTRNNSGGWKESRATDQAVREWHPKDQWLGMGTVGYNTDRFKIWYRLNYLNENILSNENTYVDIRTNALMAIDREFITNRYTHQAQAEWQLTNRWDLTAQASYQDYSRRTQATTVNMETGDRRLYLNDAAAQDEARFDSKTFRATALHRLSSTVSIQPGIDVNLNKGFGDRIDGTRTINDYALFASAEVSPSKAVNVRPGLRFTYNSVYDAPPVIPSVNAKFALNNKLDLRLAYAYGFRAPALRELYFSYHDANHDIDGNPDLKAEHSNSFTGSLAWQTYTSSAWRMTTTFGGFCNFFENMITLGTTDAANNRYTYVNVYKNRTAGGTLNNSIRSKQVQASAGFAYIGVYNDLSEEDRSLPSLLWTPEVNATVTWHLDALGASVSAFYKFNGSRSSYTATTVNGEQVAALGKIESYHWADLTITKKLMKYLDLGVGAKNLFDVVQVNSTVTTGDAHTTGGPLPVGYGRSYFMSLNFHLTQ</sequence>
<dbReference type="InterPro" id="IPR037066">
    <property type="entry name" value="Plug_dom_sf"/>
</dbReference>
<keyword evidence="4 10" id="KW-0812">Transmembrane</keyword>
<dbReference type="PANTHER" id="PTHR30069:SF29">
    <property type="entry name" value="HEMOGLOBIN AND HEMOGLOBIN-HAPTOGLOBIN-BINDING PROTEIN 1-RELATED"/>
    <property type="match status" value="1"/>
</dbReference>
<evidence type="ECO:0000256" key="4">
    <source>
        <dbReference type="ARBA" id="ARBA00022692"/>
    </source>
</evidence>
<evidence type="ECO:0000256" key="9">
    <source>
        <dbReference type="ARBA" id="ARBA00023237"/>
    </source>
</evidence>
<dbReference type="PANTHER" id="PTHR30069">
    <property type="entry name" value="TONB-DEPENDENT OUTER MEMBRANE RECEPTOR"/>
    <property type="match status" value="1"/>
</dbReference>
<keyword evidence="7 10" id="KW-0472">Membrane</keyword>
<evidence type="ECO:0000313" key="15">
    <source>
        <dbReference type="EMBL" id="MBT1700699.1"/>
    </source>
</evidence>
<dbReference type="PROSITE" id="PS52016">
    <property type="entry name" value="TONB_DEPENDENT_REC_3"/>
    <property type="match status" value="1"/>
</dbReference>
<keyword evidence="5 12" id="KW-0732">Signal</keyword>
<feature type="domain" description="TonB-dependent receptor-like beta-barrel" evidence="13">
    <location>
        <begin position="237"/>
        <end position="643"/>
    </location>
</feature>
<evidence type="ECO:0000256" key="7">
    <source>
        <dbReference type="ARBA" id="ARBA00023136"/>
    </source>
</evidence>
<dbReference type="Pfam" id="PF00593">
    <property type="entry name" value="TonB_dep_Rec_b-barrel"/>
    <property type="match status" value="1"/>
</dbReference>
<keyword evidence="2 10" id="KW-0813">Transport</keyword>
<dbReference type="EMBL" id="JAHESF010000046">
    <property type="protein sequence ID" value="MBT1700699.1"/>
    <property type="molecule type" value="Genomic_DNA"/>
</dbReference>
<gene>
    <name evidence="15" type="ORF">KK083_27665</name>
</gene>
<dbReference type="InterPro" id="IPR012910">
    <property type="entry name" value="Plug_dom"/>
</dbReference>
<evidence type="ECO:0000256" key="12">
    <source>
        <dbReference type="SAM" id="SignalP"/>
    </source>
</evidence>
<feature type="chain" id="PRO_5042927094" evidence="12">
    <location>
        <begin position="19"/>
        <end position="683"/>
    </location>
</feature>
<dbReference type="Pfam" id="PF07715">
    <property type="entry name" value="Plug"/>
    <property type="match status" value="1"/>
</dbReference>
<comment type="similarity">
    <text evidence="10 11">Belongs to the TonB-dependent receptor family.</text>
</comment>
<comment type="subcellular location">
    <subcellularLocation>
        <location evidence="1 10">Cell outer membrane</location>
        <topology evidence="1 10">Multi-pass membrane protein</topology>
    </subcellularLocation>
</comment>
<dbReference type="InterPro" id="IPR000531">
    <property type="entry name" value="Beta-barrel_TonB"/>
</dbReference>
<evidence type="ECO:0000256" key="10">
    <source>
        <dbReference type="PROSITE-ProRule" id="PRU01360"/>
    </source>
</evidence>
<protein>
    <submittedName>
        <fullName evidence="15">TonB-dependent receptor</fullName>
    </submittedName>
</protein>
<dbReference type="InterPro" id="IPR036942">
    <property type="entry name" value="Beta-barrel_TonB_sf"/>
</dbReference>
<dbReference type="AlphaFoldDB" id="A0AAP2DSI8"/>
<evidence type="ECO:0000256" key="3">
    <source>
        <dbReference type="ARBA" id="ARBA00022452"/>
    </source>
</evidence>
<dbReference type="GO" id="GO:0044718">
    <property type="term" value="P:siderophore transmembrane transport"/>
    <property type="evidence" value="ECO:0007669"/>
    <property type="project" value="TreeGrafter"/>
</dbReference>
<evidence type="ECO:0000256" key="2">
    <source>
        <dbReference type="ARBA" id="ARBA00022448"/>
    </source>
</evidence>
<evidence type="ECO:0000256" key="1">
    <source>
        <dbReference type="ARBA" id="ARBA00004571"/>
    </source>
</evidence>
<accession>A0AAP2DSI8</accession>
<keyword evidence="16" id="KW-1185">Reference proteome</keyword>
<keyword evidence="3 10" id="KW-1134">Transmembrane beta strand</keyword>
<dbReference type="CDD" id="cd01347">
    <property type="entry name" value="ligand_gated_channel"/>
    <property type="match status" value="1"/>
</dbReference>
<feature type="domain" description="TonB-dependent receptor plug" evidence="14">
    <location>
        <begin position="41"/>
        <end position="146"/>
    </location>
</feature>
<dbReference type="Gene3D" id="2.170.130.10">
    <property type="entry name" value="TonB-dependent receptor, plug domain"/>
    <property type="match status" value="1"/>
</dbReference>
<evidence type="ECO:0000256" key="8">
    <source>
        <dbReference type="ARBA" id="ARBA00023170"/>
    </source>
</evidence>
<dbReference type="InterPro" id="IPR039426">
    <property type="entry name" value="TonB-dep_rcpt-like"/>
</dbReference>
<evidence type="ECO:0000259" key="13">
    <source>
        <dbReference type="Pfam" id="PF00593"/>
    </source>
</evidence>
<evidence type="ECO:0000256" key="6">
    <source>
        <dbReference type="ARBA" id="ARBA00023077"/>
    </source>
</evidence>
<dbReference type="GO" id="GO:0009279">
    <property type="term" value="C:cell outer membrane"/>
    <property type="evidence" value="ECO:0007669"/>
    <property type="project" value="UniProtKB-SubCell"/>
</dbReference>
<keyword evidence="8 15" id="KW-0675">Receptor</keyword>
<name>A0AAP2DSI8_9BACT</name>
<evidence type="ECO:0000313" key="16">
    <source>
        <dbReference type="Proteomes" id="UP001319200"/>
    </source>
</evidence>
<proteinExistence type="inferred from homology"/>
<comment type="caution">
    <text evidence="15">The sequence shown here is derived from an EMBL/GenBank/DDBJ whole genome shotgun (WGS) entry which is preliminary data.</text>
</comment>
<dbReference type="Gene3D" id="2.40.170.20">
    <property type="entry name" value="TonB-dependent receptor, beta-barrel domain"/>
    <property type="match status" value="1"/>
</dbReference>
<feature type="signal peptide" evidence="12">
    <location>
        <begin position="1"/>
        <end position="18"/>
    </location>
</feature>
<reference evidence="15 16" key="1">
    <citation type="submission" date="2021-05" db="EMBL/GenBank/DDBJ databases">
        <title>A Polyphasic approach of four new species of the genus Ohtaekwangia: Ohtaekwangia histidinii sp. nov., Ohtaekwangia cretensis sp. nov., Ohtaekwangia indiensis sp. nov., Ohtaekwangia reichenbachii sp. nov. from diverse environment.</title>
        <authorList>
            <person name="Octaviana S."/>
        </authorList>
    </citation>
    <scope>NUCLEOTIDE SEQUENCE [LARGE SCALE GENOMIC DNA]</scope>
    <source>
        <strain evidence="15 16">PWU4</strain>
    </source>
</reference>
<evidence type="ECO:0000256" key="5">
    <source>
        <dbReference type="ARBA" id="ARBA00022729"/>
    </source>
</evidence>
<evidence type="ECO:0000256" key="11">
    <source>
        <dbReference type="RuleBase" id="RU003357"/>
    </source>
</evidence>
<dbReference type="Proteomes" id="UP001319200">
    <property type="component" value="Unassembled WGS sequence"/>
</dbReference>